<dbReference type="Pfam" id="PF17047">
    <property type="entry name" value="SMP_LBD"/>
    <property type="match status" value="1"/>
</dbReference>
<comment type="subcellular location">
    <subcellularLocation>
        <location evidence="1">Membrane</location>
    </subcellularLocation>
</comment>
<evidence type="ECO:0000256" key="7">
    <source>
        <dbReference type="ARBA" id="ARBA00022989"/>
    </source>
</evidence>
<keyword evidence="9" id="KW-0446">Lipid-binding</keyword>
<dbReference type="GO" id="GO:0008289">
    <property type="term" value="F:lipid binding"/>
    <property type="evidence" value="ECO:0007669"/>
    <property type="project" value="UniProtKB-KW"/>
</dbReference>
<dbReference type="GO" id="GO:0006869">
    <property type="term" value="P:lipid transport"/>
    <property type="evidence" value="ECO:0007669"/>
    <property type="project" value="UniProtKB-KW"/>
</dbReference>
<gene>
    <name evidence="14" type="primary">RvY_01773-1</name>
    <name evidence="14" type="synonym">RvY_01773.1</name>
    <name evidence="14" type="ORF">RvY_01773</name>
</gene>
<evidence type="ECO:0000256" key="11">
    <source>
        <dbReference type="SAM" id="Phobius"/>
    </source>
</evidence>
<comment type="caution">
    <text evidence="14">The sequence shown here is derived from an EMBL/GenBank/DDBJ whole genome shotgun (WGS) entry which is preliminary data.</text>
</comment>
<feature type="domain" description="SMP-LTD" evidence="13">
    <location>
        <begin position="81"/>
        <end position="260"/>
    </location>
</feature>
<protein>
    <submittedName>
        <fullName evidence="14">Uncharacterized protein</fullName>
    </submittedName>
</protein>
<dbReference type="InterPro" id="IPR039010">
    <property type="entry name" value="Synaptotagmin_SMP"/>
</dbReference>
<keyword evidence="6" id="KW-0106">Calcium</keyword>
<keyword evidence="4" id="KW-0479">Metal-binding</keyword>
<sequence length="357" mass="41682">MGALFHVSDLIFHLSGIYFLDYGIWIWYIVIAEFVWFFIKLGIRFRTSKCEIPHFTELAPQVREELLRNYPGLPRYIYHPDVERAEWLNDVVKRLWTPINRTIQKLCRDQLTDLFNKEIQRKVSLNFQFLTVDIGTVPFEVAGVKSYSDNSIRNELCYDVDIVYNGNAIFAFKLGPIRAGLKNFKLRGSLRVVARPILNEPPFIAQLVFYFLTRPTITYEFTNFLNFLNYHTVANVIDETLHQVLNKLMVAPNSFKVDLVNNPAQYDAEVDLPIGYIRIHLISAEELQSTDLQGTCYPIVRFSQGQNILYSKPATDSAKPTWDEYLQLPVYRIDEKHPLEFHVEDQDPEVKVSFEQK</sequence>
<evidence type="ECO:0000256" key="1">
    <source>
        <dbReference type="ARBA" id="ARBA00004370"/>
    </source>
</evidence>
<feature type="transmembrane region" description="Helical" evidence="11">
    <location>
        <begin position="22"/>
        <end position="39"/>
    </location>
</feature>
<dbReference type="GO" id="GO:0012505">
    <property type="term" value="C:endomembrane system"/>
    <property type="evidence" value="ECO:0007669"/>
    <property type="project" value="UniProtKB-ARBA"/>
</dbReference>
<keyword evidence="8" id="KW-0445">Lipid transport</keyword>
<name>A0A1D1UHK3_RAMVA</name>
<dbReference type="SUPFAM" id="SSF49562">
    <property type="entry name" value="C2 domain (Calcium/lipid-binding domain, CaLB)"/>
    <property type="match status" value="1"/>
</dbReference>
<proteinExistence type="predicted"/>
<dbReference type="EMBL" id="BDGG01000001">
    <property type="protein sequence ID" value="GAU89194.1"/>
    <property type="molecule type" value="Genomic_DNA"/>
</dbReference>
<dbReference type="InterPro" id="IPR000008">
    <property type="entry name" value="C2_dom"/>
</dbReference>
<dbReference type="PANTHER" id="PTHR45761">
    <property type="entry name" value="EXTENDED SYNAPTOTAGMIN-LIKE PROTEIN 2, ISOFORM C"/>
    <property type="match status" value="1"/>
</dbReference>
<keyword evidence="5" id="KW-0677">Repeat</keyword>
<dbReference type="STRING" id="947166.A0A1D1UHK3"/>
<evidence type="ECO:0000313" key="14">
    <source>
        <dbReference type="EMBL" id="GAU89194.1"/>
    </source>
</evidence>
<dbReference type="InterPro" id="IPR031468">
    <property type="entry name" value="SMP_LBD"/>
</dbReference>
<dbReference type="Pfam" id="PF00168">
    <property type="entry name" value="C2"/>
    <property type="match status" value="1"/>
</dbReference>
<dbReference type="InterPro" id="IPR051634">
    <property type="entry name" value="Extended_Synaptotagmin"/>
</dbReference>
<evidence type="ECO:0000256" key="3">
    <source>
        <dbReference type="ARBA" id="ARBA00022692"/>
    </source>
</evidence>
<dbReference type="CDD" id="cd21670">
    <property type="entry name" value="SMP_ESyt"/>
    <property type="match status" value="1"/>
</dbReference>
<evidence type="ECO:0000256" key="8">
    <source>
        <dbReference type="ARBA" id="ARBA00023055"/>
    </source>
</evidence>
<organism evidence="14 15">
    <name type="scientific">Ramazzottius varieornatus</name>
    <name type="common">Water bear</name>
    <name type="synonym">Tardigrade</name>
    <dbReference type="NCBI Taxonomy" id="947166"/>
    <lineage>
        <taxon>Eukaryota</taxon>
        <taxon>Metazoa</taxon>
        <taxon>Ecdysozoa</taxon>
        <taxon>Tardigrada</taxon>
        <taxon>Eutardigrada</taxon>
        <taxon>Parachela</taxon>
        <taxon>Hypsibioidea</taxon>
        <taxon>Ramazzottiidae</taxon>
        <taxon>Ramazzottius</taxon>
    </lineage>
</organism>
<dbReference type="PROSITE" id="PS51847">
    <property type="entry name" value="SMP"/>
    <property type="match status" value="1"/>
</dbReference>
<evidence type="ECO:0000256" key="6">
    <source>
        <dbReference type="ARBA" id="ARBA00022837"/>
    </source>
</evidence>
<dbReference type="Gene3D" id="2.60.40.150">
    <property type="entry name" value="C2 domain"/>
    <property type="match status" value="1"/>
</dbReference>
<evidence type="ECO:0000259" key="12">
    <source>
        <dbReference type="PROSITE" id="PS50004"/>
    </source>
</evidence>
<reference evidence="14 15" key="1">
    <citation type="journal article" date="2016" name="Nat. Commun.">
        <title>Extremotolerant tardigrade genome and improved radiotolerance of human cultured cells by tardigrade-unique protein.</title>
        <authorList>
            <person name="Hashimoto T."/>
            <person name="Horikawa D.D."/>
            <person name="Saito Y."/>
            <person name="Kuwahara H."/>
            <person name="Kozuka-Hata H."/>
            <person name="Shin-I T."/>
            <person name="Minakuchi Y."/>
            <person name="Ohishi K."/>
            <person name="Motoyama A."/>
            <person name="Aizu T."/>
            <person name="Enomoto A."/>
            <person name="Kondo K."/>
            <person name="Tanaka S."/>
            <person name="Hara Y."/>
            <person name="Koshikawa S."/>
            <person name="Sagara H."/>
            <person name="Miura T."/>
            <person name="Yokobori S."/>
            <person name="Miyagawa K."/>
            <person name="Suzuki Y."/>
            <person name="Kubo T."/>
            <person name="Oyama M."/>
            <person name="Kohara Y."/>
            <person name="Fujiyama A."/>
            <person name="Arakawa K."/>
            <person name="Katayama T."/>
            <person name="Toyoda A."/>
            <person name="Kunieda T."/>
        </authorList>
    </citation>
    <scope>NUCLEOTIDE SEQUENCE [LARGE SCALE GENOMIC DNA]</scope>
    <source>
        <strain evidence="14 15">YOKOZUNA-1</strain>
    </source>
</reference>
<keyword evidence="7 11" id="KW-1133">Transmembrane helix</keyword>
<evidence type="ECO:0000256" key="9">
    <source>
        <dbReference type="ARBA" id="ARBA00023121"/>
    </source>
</evidence>
<keyword evidence="10 11" id="KW-0472">Membrane</keyword>
<keyword evidence="2" id="KW-0813">Transport</keyword>
<feature type="domain" description="C2" evidence="12">
    <location>
        <begin position="256"/>
        <end position="357"/>
    </location>
</feature>
<dbReference type="GO" id="GO:0016020">
    <property type="term" value="C:membrane"/>
    <property type="evidence" value="ECO:0007669"/>
    <property type="project" value="UniProtKB-SubCell"/>
</dbReference>
<evidence type="ECO:0000313" key="15">
    <source>
        <dbReference type="Proteomes" id="UP000186922"/>
    </source>
</evidence>
<dbReference type="OrthoDB" id="1029639at2759"/>
<keyword evidence="15" id="KW-1185">Reference proteome</keyword>
<accession>A0A1D1UHK3</accession>
<dbReference type="Proteomes" id="UP000186922">
    <property type="component" value="Unassembled WGS sequence"/>
</dbReference>
<keyword evidence="3 11" id="KW-0812">Transmembrane</keyword>
<evidence type="ECO:0000256" key="5">
    <source>
        <dbReference type="ARBA" id="ARBA00022737"/>
    </source>
</evidence>
<dbReference type="GO" id="GO:0005737">
    <property type="term" value="C:cytoplasm"/>
    <property type="evidence" value="ECO:0007669"/>
    <property type="project" value="UniProtKB-ARBA"/>
</dbReference>
<evidence type="ECO:0000256" key="4">
    <source>
        <dbReference type="ARBA" id="ARBA00022723"/>
    </source>
</evidence>
<dbReference type="PANTHER" id="PTHR45761:SF1">
    <property type="entry name" value="EXTENDED SYNAPTOTAGMIN-LIKE PROTEIN 2, ISOFORM C"/>
    <property type="match status" value="1"/>
</dbReference>
<evidence type="ECO:0000259" key="13">
    <source>
        <dbReference type="PROSITE" id="PS51847"/>
    </source>
</evidence>
<evidence type="ECO:0000256" key="10">
    <source>
        <dbReference type="ARBA" id="ARBA00023136"/>
    </source>
</evidence>
<dbReference type="PROSITE" id="PS50004">
    <property type="entry name" value="C2"/>
    <property type="match status" value="1"/>
</dbReference>
<dbReference type="AlphaFoldDB" id="A0A1D1UHK3"/>
<evidence type="ECO:0000256" key="2">
    <source>
        <dbReference type="ARBA" id="ARBA00022448"/>
    </source>
</evidence>
<dbReference type="InterPro" id="IPR035892">
    <property type="entry name" value="C2_domain_sf"/>
</dbReference>
<dbReference type="GO" id="GO:0046872">
    <property type="term" value="F:metal ion binding"/>
    <property type="evidence" value="ECO:0007669"/>
    <property type="project" value="UniProtKB-KW"/>
</dbReference>